<accession>A0AAQ1UIB7</accession>
<feature type="chain" id="PRO_5042818768" evidence="2">
    <location>
        <begin position="25"/>
        <end position="292"/>
    </location>
</feature>
<protein>
    <submittedName>
        <fullName evidence="4">Hydroxypyruvate isomerase</fullName>
    </submittedName>
</protein>
<dbReference type="PANTHER" id="PTHR43489">
    <property type="entry name" value="ISOMERASE"/>
    <property type="match status" value="1"/>
</dbReference>
<keyword evidence="1 4" id="KW-0413">Isomerase</keyword>
<dbReference type="Pfam" id="PF01261">
    <property type="entry name" value="AP_endonuc_2"/>
    <property type="match status" value="1"/>
</dbReference>
<dbReference type="GO" id="GO:0019852">
    <property type="term" value="P:L-ascorbic acid metabolic process"/>
    <property type="evidence" value="ECO:0007669"/>
    <property type="project" value="TreeGrafter"/>
</dbReference>
<feature type="signal peptide" evidence="2">
    <location>
        <begin position="1"/>
        <end position="24"/>
    </location>
</feature>
<dbReference type="Gene3D" id="3.20.20.150">
    <property type="entry name" value="Divalent-metal-dependent TIM barrel enzymes"/>
    <property type="match status" value="1"/>
</dbReference>
<dbReference type="AlphaFoldDB" id="A0AAQ1UIB7"/>
<reference evidence="4 5" key="1">
    <citation type="submission" date="2018-06" db="EMBL/GenBank/DDBJ databases">
        <authorList>
            <consortium name="Pathogen Informatics"/>
            <person name="Doyle S."/>
        </authorList>
    </citation>
    <scope>NUCLEOTIDE SEQUENCE [LARGE SCALE GENOMIC DNA]</scope>
    <source>
        <strain evidence="4 5">NCTC13063</strain>
    </source>
</reference>
<dbReference type="GO" id="GO:0034015">
    <property type="term" value="F:L-ribulose-5-phosphate 3-epimerase activity"/>
    <property type="evidence" value="ECO:0007669"/>
    <property type="project" value="TreeGrafter"/>
</dbReference>
<evidence type="ECO:0000313" key="5">
    <source>
        <dbReference type="Proteomes" id="UP000255283"/>
    </source>
</evidence>
<feature type="domain" description="Xylose isomerase-like TIM barrel" evidence="3">
    <location>
        <begin position="49"/>
        <end position="270"/>
    </location>
</feature>
<dbReference type="InterPro" id="IPR036237">
    <property type="entry name" value="Xyl_isomerase-like_sf"/>
</dbReference>
<proteinExistence type="predicted"/>
<dbReference type="InterPro" id="IPR013022">
    <property type="entry name" value="Xyl_isomerase-like_TIM-brl"/>
</dbReference>
<dbReference type="RefSeq" id="WP_115153538.1">
    <property type="nucleotide sequence ID" value="NZ_DBFWLE010000009.1"/>
</dbReference>
<dbReference type="EMBL" id="UGTJ01000001">
    <property type="protein sequence ID" value="SUB79911.1"/>
    <property type="molecule type" value="Genomic_DNA"/>
</dbReference>
<evidence type="ECO:0000313" key="4">
    <source>
        <dbReference type="EMBL" id="SUB79911.1"/>
    </source>
</evidence>
<gene>
    <name evidence="4" type="ORF">NCTC13063_01188</name>
</gene>
<organism evidence="4 5">
    <name type="scientific">Segatella buccae</name>
    <dbReference type="NCBI Taxonomy" id="28126"/>
    <lineage>
        <taxon>Bacteria</taxon>
        <taxon>Pseudomonadati</taxon>
        <taxon>Bacteroidota</taxon>
        <taxon>Bacteroidia</taxon>
        <taxon>Bacteroidales</taxon>
        <taxon>Prevotellaceae</taxon>
        <taxon>Segatella</taxon>
    </lineage>
</organism>
<evidence type="ECO:0000259" key="3">
    <source>
        <dbReference type="Pfam" id="PF01261"/>
    </source>
</evidence>
<dbReference type="SUPFAM" id="SSF51658">
    <property type="entry name" value="Xylose isomerase-like"/>
    <property type="match status" value="1"/>
</dbReference>
<dbReference type="Proteomes" id="UP000255283">
    <property type="component" value="Unassembled WGS sequence"/>
</dbReference>
<name>A0AAQ1UIB7_9BACT</name>
<keyword evidence="2" id="KW-0732">Signal</keyword>
<comment type="caution">
    <text evidence="4">The sequence shown here is derived from an EMBL/GenBank/DDBJ whole genome shotgun (WGS) entry which is preliminary data.</text>
</comment>
<sequence length="292" mass="33273">MIVKSFKWLLVWLLLLLPAHSVCAQKAVPRYRVAACDWMMLKRQKLGEFALARQIGADGVELDMGPLGKRRLFDNKLRDRREAEVFRRTADSLGVAVASVAMSGFFAQSFITRDNYRELIQDCFHTMKVFGCKVAFLPLGGSSGEWQRPGAMRDTLVTRLRVVGEMAVREGVTIGIRTGQDARADIRLLKKVGSDGIKIYYNLQDAADHGRDIARELKRLGRARVVQIHASNTDSVNLREDPEIDLPHIRKVLGRMGWGGWLVVERSRDVRRVRDVKYNFSRNVAYIKEVFR</sequence>
<evidence type="ECO:0000256" key="1">
    <source>
        <dbReference type="ARBA" id="ARBA00023235"/>
    </source>
</evidence>
<dbReference type="PANTHER" id="PTHR43489:SF1">
    <property type="entry name" value="L-RIBULOSE-5-PHOSPHATE 3-EPIMERASE SGBU-RELATED"/>
    <property type="match status" value="1"/>
</dbReference>
<dbReference type="InterPro" id="IPR050417">
    <property type="entry name" value="Sugar_Epim/Isomerase"/>
</dbReference>
<evidence type="ECO:0000256" key="2">
    <source>
        <dbReference type="SAM" id="SignalP"/>
    </source>
</evidence>